<gene>
    <name evidence="3 4" type="primary">LOC105044937</name>
</gene>
<reference evidence="3 4" key="1">
    <citation type="submission" date="2025-04" db="UniProtKB">
        <authorList>
            <consortium name="RefSeq"/>
        </authorList>
    </citation>
    <scope>IDENTIFICATION</scope>
</reference>
<keyword evidence="1" id="KW-0472">Membrane</keyword>
<keyword evidence="1" id="KW-1133">Transmembrane helix</keyword>
<keyword evidence="1" id="KW-0812">Transmembrane</keyword>
<evidence type="ECO:0000313" key="2">
    <source>
        <dbReference type="Proteomes" id="UP000504607"/>
    </source>
</evidence>
<accession>A0A6J0PI57</accession>
<organism evidence="2 4">
    <name type="scientific">Elaeis guineensis var. tenera</name>
    <name type="common">Oil palm</name>
    <dbReference type="NCBI Taxonomy" id="51953"/>
    <lineage>
        <taxon>Eukaryota</taxon>
        <taxon>Viridiplantae</taxon>
        <taxon>Streptophyta</taxon>
        <taxon>Embryophyta</taxon>
        <taxon>Tracheophyta</taxon>
        <taxon>Spermatophyta</taxon>
        <taxon>Magnoliopsida</taxon>
        <taxon>Liliopsida</taxon>
        <taxon>Arecaceae</taxon>
        <taxon>Arecoideae</taxon>
        <taxon>Cocoseae</taxon>
        <taxon>Elaeidinae</taxon>
        <taxon>Elaeis</taxon>
    </lineage>
</organism>
<evidence type="ECO:0000313" key="4">
    <source>
        <dbReference type="RefSeq" id="XP_019706217.1"/>
    </source>
</evidence>
<dbReference type="OrthoDB" id="10386355at2759"/>
<dbReference type="RefSeq" id="XP_019706216.1">
    <property type="nucleotide sequence ID" value="XM_019850657.1"/>
</dbReference>
<evidence type="ECO:0000256" key="1">
    <source>
        <dbReference type="SAM" id="Phobius"/>
    </source>
</evidence>
<name>A0A6J0PI57_ELAGV</name>
<dbReference type="RefSeq" id="XP_019706217.1">
    <property type="nucleotide sequence ID" value="XM_019850658.2"/>
</dbReference>
<dbReference type="GeneID" id="105044937"/>
<dbReference type="KEGG" id="egu:105044937"/>
<feature type="transmembrane region" description="Helical" evidence="1">
    <location>
        <begin position="12"/>
        <end position="31"/>
    </location>
</feature>
<dbReference type="Proteomes" id="UP000504607">
    <property type="component" value="Chromosome 5"/>
</dbReference>
<evidence type="ECO:0000313" key="3">
    <source>
        <dbReference type="RefSeq" id="XP_019706216.1"/>
    </source>
</evidence>
<feature type="transmembrane region" description="Helical" evidence="1">
    <location>
        <begin position="51"/>
        <end position="73"/>
    </location>
</feature>
<dbReference type="AlphaFoldDB" id="A0A6J0PI57"/>
<keyword evidence="2" id="KW-1185">Reference proteome</keyword>
<feature type="transmembrane region" description="Helical" evidence="1">
    <location>
        <begin position="141"/>
        <end position="165"/>
    </location>
</feature>
<proteinExistence type="predicted"/>
<protein>
    <submittedName>
        <fullName evidence="3 4">Uncharacterized protein LOC105044937</fullName>
    </submittedName>
</protein>
<feature type="transmembrane region" description="Helical" evidence="1">
    <location>
        <begin position="85"/>
        <end position="108"/>
    </location>
</feature>
<sequence length="209" mass="22887">MGNWWTPTFRQDMLHVQLFCINFVICFSAGLRSPHGMSDALRQSHPHMFGLYIFAEFLALLFSVSALIIFAIFALRSATCVPYDVALLSALALGSYSVLLVSYGWFLFSLPVRGLIYWLSRERSGMDPTALEVLISKPASVGSIVTVLLYCLSLGMQSIASFAGLRSTMTPHAIIIVTIISLQCGVSTLTHSHPPQLETLAAPTLMSEP</sequence>